<dbReference type="InterPro" id="IPR013783">
    <property type="entry name" value="Ig-like_fold"/>
</dbReference>
<comment type="caution">
    <text evidence="6">The sequence shown here is derived from an EMBL/GenBank/DDBJ whole genome shotgun (WGS) entry which is preliminary data.</text>
</comment>
<dbReference type="PROSITE" id="PS00775">
    <property type="entry name" value="GLYCOSYL_HYDROL_F3"/>
    <property type="match status" value="1"/>
</dbReference>
<dbReference type="InterPro" id="IPR002772">
    <property type="entry name" value="Glyco_hydro_3_C"/>
</dbReference>
<dbReference type="Pfam" id="PF00933">
    <property type="entry name" value="Glyco_hydro_3"/>
    <property type="match status" value="1"/>
</dbReference>
<dbReference type="Gene3D" id="3.20.20.300">
    <property type="entry name" value="Glycoside hydrolase, family 3, N-terminal domain"/>
    <property type="match status" value="1"/>
</dbReference>
<dbReference type="Gene3D" id="2.60.40.10">
    <property type="entry name" value="Immunoglobulins"/>
    <property type="match status" value="1"/>
</dbReference>
<dbReference type="PANTHER" id="PTHR42715">
    <property type="entry name" value="BETA-GLUCOSIDASE"/>
    <property type="match status" value="1"/>
</dbReference>
<keyword evidence="2 4" id="KW-0378">Hydrolase</keyword>
<dbReference type="InterPro" id="IPR036881">
    <property type="entry name" value="Glyco_hydro_3_C_sf"/>
</dbReference>
<dbReference type="InterPro" id="IPR017853">
    <property type="entry name" value="GH"/>
</dbReference>
<evidence type="ECO:0000256" key="1">
    <source>
        <dbReference type="ARBA" id="ARBA00005336"/>
    </source>
</evidence>
<dbReference type="GO" id="GO:0005975">
    <property type="term" value="P:carbohydrate metabolic process"/>
    <property type="evidence" value="ECO:0007669"/>
    <property type="project" value="InterPro"/>
</dbReference>
<organism evidence="6 7">
    <name type="scientific">Pseudobutyrivibrio ruminis</name>
    <dbReference type="NCBI Taxonomy" id="46206"/>
    <lineage>
        <taxon>Bacteria</taxon>
        <taxon>Bacillati</taxon>
        <taxon>Bacillota</taxon>
        <taxon>Clostridia</taxon>
        <taxon>Lachnospirales</taxon>
        <taxon>Lachnospiraceae</taxon>
        <taxon>Pseudobutyrivibrio</taxon>
    </lineage>
</organism>
<dbReference type="InterPro" id="IPR036962">
    <property type="entry name" value="Glyco_hydro_3_N_sf"/>
</dbReference>
<dbReference type="EMBL" id="SVER01000001">
    <property type="protein sequence ID" value="MBE5918207.1"/>
    <property type="molecule type" value="Genomic_DNA"/>
</dbReference>
<evidence type="ECO:0000313" key="7">
    <source>
        <dbReference type="Proteomes" id="UP000766246"/>
    </source>
</evidence>
<dbReference type="InterPro" id="IPR026891">
    <property type="entry name" value="Fn3-like"/>
</dbReference>
<accession>A0A927UA75</accession>
<evidence type="ECO:0000256" key="3">
    <source>
        <dbReference type="ARBA" id="ARBA00023277"/>
    </source>
</evidence>
<evidence type="ECO:0000313" key="6">
    <source>
        <dbReference type="EMBL" id="MBE5918207.1"/>
    </source>
</evidence>
<dbReference type="AlphaFoldDB" id="A0A927UA75"/>
<proteinExistence type="inferred from homology"/>
<dbReference type="Pfam" id="PF14310">
    <property type="entry name" value="Fn3-like"/>
    <property type="match status" value="1"/>
</dbReference>
<evidence type="ECO:0000256" key="2">
    <source>
        <dbReference type="ARBA" id="ARBA00022801"/>
    </source>
</evidence>
<dbReference type="SUPFAM" id="SSF52279">
    <property type="entry name" value="Beta-D-glucan exohydrolase, C-terminal domain"/>
    <property type="match status" value="1"/>
</dbReference>
<keyword evidence="3" id="KW-0119">Carbohydrate metabolism</keyword>
<comment type="similarity">
    <text evidence="1 4">Belongs to the glycosyl hydrolase 3 family.</text>
</comment>
<dbReference type="GO" id="GO:0004553">
    <property type="term" value="F:hydrolase activity, hydrolyzing O-glycosyl compounds"/>
    <property type="evidence" value="ECO:0007669"/>
    <property type="project" value="InterPro"/>
</dbReference>
<sequence>MANKIFDTTEFAKVARQAVAEGVVLLKNEAKVLPLKEGTKVAIFGRSQFNYYKSGTGSGGMVNTRYVTGVYEAIEEDGSFEINSKLRSTYENWVEDNPFDAGAGWAAEPWFQKEMPVTKELAYEAREDSEVAIVLIGRTAGEDQDNSASKGSYLLTDDEEQMLENVTKAFDKTIVLLNVGNIIDMKWVDKYNPSAVAYIWQGGQEGGSGVIDVLKGMVSPSGKLTDTIAYDIAAYPSTQNFGGSKRNIQQEDIYVGYRYFETFAKDKVMYPFGYGLSYTSFDIVSNGFTVADGQVNVSVTVTNIGDYKGKQIVQAYVTKPQGKLGKPAVELVGFAKTKELKPDEQETLDIVFTNYQMASYDDSGVTGYKSAYVLEEGTYIFYVGDSVRNLTRIGTYNIGKTKVVKQLSEALAPVVDFTRIKPEAGEDGYVISYEDVPKATGSWQDVRLALLKTPKAKSDASYKLVDVLDNKCTMDEFVAQLSDEELMAIVRGEGMSSPKVTPGCGGAFGGVSQSLVEKGIPTCCCTDGPSGIRMDSGKKAFAMPNGTLLACMWNLDLTEKLYNYEGLELRKNKIDVLLGPGMNLHRNPLNGRNFEYFSEDPFVTGKNAAAQLKGMHRMGVTGTIKHFAMNTQEAYRHTVEHVASERAVREIYLKGFEIAVKEAGATAVMTTYGSINGYYTSSNYDLVTRILREEWGFEGIVMTDWWAKGGNAANGDAADMASIVRAQNDLYMVTQSAIDNTNMDNLEAALEDGSLDRRELQRNAKNICNFVLHTPTFARFIERNNEFDIALANEAEDDEAEFDNIIDCRIDESGVATIDSGLIETARNSNNTISVSFKERGDYKLTMRVRSNATSDLAQIPLSIFRDKELIKMVTLTGADRDWQDVEVMFEGCAMTFFLRMYFAQDGMEIEDIKITLAKSKEEEFRLMFARMGQ</sequence>
<dbReference type="InterPro" id="IPR019800">
    <property type="entry name" value="Glyco_hydro_3_AS"/>
</dbReference>
<dbReference type="PRINTS" id="PR00133">
    <property type="entry name" value="GLHYDRLASE3"/>
</dbReference>
<gene>
    <name evidence="6" type="ORF">E7272_00030</name>
</gene>
<keyword evidence="4" id="KW-0326">Glycosidase</keyword>
<dbReference type="InterPro" id="IPR001764">
    <property type="entry name" value="Glyco_hydro_3_N"/>
</dbReference>
<evidence type="ECO:0000256" key="4">
    <source>
        <dbReference type="RuleBase" id="RU361161"/>
    </source>
</evidence>
<dbReference type="PANTHER" id="PTHR42715:SF10">
    <property type="entry name" value="BETA-GLUCOSIDASE"/>
    <property type="match status" value="1"/>
</dbReference>
<feature type="domain" description="Fibronectin type III-like" evidence="5">
    <location>
        <begin position="311"/>
        <end position="387"/>
    </location>
</feature>
<reference evidence="6" key="1">
    <citation type="submission" date="2019-04" db="EMBL/GenBank/DDBJ databases">
        <title>Evolution of Biomass-Degrading Anaerobic Consortia Revealed by Metagenomics.</title>
        <authorList>
            <person name="Peng X."/>
        </authorList>
    </citation>
    <scope>NUCLEOTIDE SEQUENCE</scope>
    <source>
        <strain evidence="6">SIG311</strain>
    </source>
</reference>
<dbReference type="Proteomes" id="UP000766246">
    <property type="component" value="Unassembled WGS sequence"/>
</dbReference>
<dbReference type="Pfam" id="PF01915">
    <property type="entry name" value="Glyco_hydro_3_C"/>
    <property type="match status" value="1"/>
</dbReference>
<evidence type="ECO:0000259" key="5">
    <source>
        <dbReference type="SMART" id="SM01217"/>
    </source>
</evidence>
<dbReference type="Gene3D" id="3.40.50.1700">
    <property type="entry name" value="Glycoside hydrolase family 3 C-terminal domain"/>
    <property type="match status" value="1"/>
</dbReference>
<name>A0A927UA75_9FIRM</name>
<dbReference type="SUPFAM" id="SSF51445">
    <property type="entry name" value="(Trans)glycosidases"/>
    <property type="match status" value="1"/>
</dbReference>
<dbReference type="InterPro" id="IPR050288">
    <property type="entry name" value="Cellulose_deg_GH3"/>
</dbReference>
<dbReference type="SMART" id="SM01217">
    <property type="entry name" value="Fn3_like"/>
    <property type="match status" value="1"/>
</dbReference>
<protein>
    <submittedName>
        <fullName evidence="6">Beta-glucosidase</fullName>
    </submittedName>
</protein>